<feature type="coiled-coil region" evidence="1">
    <location>
        <begin position="76"/>
        <end position="103"/>
    </location>
</feature>
<protein>
    <submittedName>
        <fullName evidence="3">Uncharacterized protein</fullName>
    </submittedName>
</protein>
<sequence>FVGQMEKLLFLLLLAGGVSARKSREWDHRSDARKVNMRGCANLTNVLDNWKFAIMTQIKDLLLHDHQTVLPDYGRIHTLSEALDDLYREFNALKERLIELTSKFEGVELFVDELKAARHAVRIGERRVQSTYEKLGSDGPRRRVVVRKVKKQVIKPRT</sequence>
<dbReference type="AlphaFoldDB" id="A0A401PG71"/>
<evidence type="ECO:0000313" key="4">
    <source>
        <dbReference type="Proteomes" id="UP000288216"/>
    </source>
</evidence>
<dbReference type="OMA" id="WDYRNEA"/>
<evidence type="ECO:0000256" key="1">
    <source>
        <dbReference type="SAM" id="Coils"/>
    </source>
</evidence>
<feature type="signal peptide" evidence="2">
    <location>
        <begin position="1"/>
        <end position="20"/>
    </location>
</feature>
<keyword evidence="4" id="KW-1185">Reference proteome</keyword>
<gene>
    <name evidence="3" type="ORF">scyTo_0001833</name>
</gene>
<evidence type="ECO:0000256" key="2">
    <source>
        <dbReference type="SAM" id="SignalP"/>
    </source>
</evidence>
<dbReference type="Proteomes" id="UP000288216">
    <property type="component" value="Unassembled WGS sequence"/>
</dbReference>
<keyword evidence="1" id="KW-0175">Coiled coil</keyword>
<dbReference type="EMBL" id="BFAA01000427">
    <property type="protein sequence ID" value="GCB72123.1"/>
    <property type="molecule type" value="Genomic_DNA"/>
</dbReference>
<keyword evidence="2" id="KW-0732">Signal</keyword>
<feature type="chain" id="PRO_5018987209" evidence="2">
    <location>
        <begin position="21"/>
        <end position="158"/>
    </location>
</feature>
<evidence type="ECO:0000313" key="3">
    <source>
        <dbReference type="EMBL" id="GCB72123.1"/>
    </source>
</evidence>
<organism evidence="3 4">
    <name type="scientific">Scyliorhinus torazame</name>
    <name type="common">Cloudy catshark</name>
    <name type="synonym">Catulus torazame</name>
    <dbReference type="NCBI Taxonomy" id="75743"/>
    <lineage>
        <taxon>Eukaryota</taxon>
        <taxon>Metazoa</taxon>
        <taxon>Chordata</taxon>
        <taxon>Craniata</taxon>
        <taxon>Vertebrata</taxon>
        <taxon>Chondrichthyes</taxon>
        <taxon>Elasmobranchii</taxon>
        <taxon>Galeomorphii</taxon>
        <taxon>Galeoidea</taxon>
        <taxon>Carcharhiniformes</taxon>
        <taxon>Scyliorhinidae</taxon>
        <taxon>Scyliorhinus</taxon>
    </lineage>
</organism>
<dbReference type="PANTHER" id="PTHR41693:SF2">
    <property type="entry name" value="BIOGENESIS OF LYSOSOME-RELATED ORGANELLES COMPLEX 1 SUBUNIT 2"/>
    <property type="match status" value="1"/>
</dbReference>
<proteinExistence type="predicted"/>
<dbReference type="OrthoDB" id="9901503at2759"/>
<name>A0A401PG71_SCYTO</name>
<accession>A0A401PG71</accession>
<dbReference type="PANTHER" id="PTHR41693">
    <property type="entry name" value="HEME-BINDING PROTEIN 1"/>
    <property type="match status" value="1"/>
</dbReference>
<feature type="non-terminal residue" evidence="3">
    <location>
        <position position="1"/>
    </location>
</feature>
<comment type="caution">
    <text evidence="3">The sequence shown here is derived from an EMBL/GenBank/DDBJ whole genome shotgun (WGS) entry which is preliminary data.</text>
</comment>
<reference evidence="3 4" key="1">
    <citation type="journal article" date="2018" name="Nat. Ecol. Evol.">
        <title>Shark genomes provide insights into elasmobranch evolution and the origin of vertebrates.</title>
        <authorList>
            <person name="Hara Y"/>
            <person name="Yamaguchi K"/>
            <person name="Onimaru K"/>
            <person name="Kadota M"/>
            <person name="Koyanagi M"/>
            <person name="Keeley SD"/>
            <person name="Tatsumi K"/>
            <person name="Tanaka K"/>
            <person name="Motone F"/>
            <person name="Kageyama Y"/>
            <person name="Nozu R"/>
            <person name="Adachi N"/>
            <person name="Nishimura O"/>
            <person name="Nakagawa R"/>
            <person name="Tanegashima C"/>
            <person name="Kiyatake I"/>
            <person name="Matsumoto R"/>
            <person name="Murakumo K"/>
            <person name="Nishida K"/>
            <person name="Terakita A"/>
            <person name="Kuratani S"/>
            <person name="Sato K"/>
            <person name="Hyodo S Kuraku.S."/>
        </authorList>
    </citation>
    <scope>NUCLEOTIDE SEQUENCE [LARGE SCALE GENOMIC DNA]</scope>
</reference>